<protein>
    <submittedName>
        <fullName evidence="1">Uncharacterized protein</fullName>
    </submittedName>
</protein>
<accession>A0A1H5HNM9</accession>
<dbReference type="EMBL" id="FNTV01000001">
    <property type="protein sequence ID" value="SEE29415.1"/>
    <property type="molecule type" value="Genomic_DNA"/>
</dbReference>
<dbReference type="AlphaFoldDB" id="A0A1H5HNM9"/>
<evidence type="ECO:0000313" key="2">
    <source>
        <dbReference type="Proteomes" id="UP000182725"/>
    </source>
</evidence>
<proteinExistence type="predicted"/>
<gene>
    <name evidence="1" type="ORF">SAMN04489740_1063</name>
</gene>
<evidence type="ECO:0000313" key="1">
    <source>
        <dbReference type="EMBL" id="SEE29415.1"/>
    </source>
</evidence>
<sequence>MKLILGIAGSTVAVVAAAAIGLHGSSADHSYRPQDSMAIGGYEGWWNGTPSEGSSAGLPKETVAVNTTSNQIVDASNRAKNDAGQPTLISYVHFEVVPDPSWPKNSVVIIDTSTMKVIESFPVDEKGWPIISDDPNPQ</sequence>
<dbReference type="Proteomes" id="UP000182725">
    <property type="component" value="Unassembled WGS sequence"/>
</dbReference>
<reference evidence="1 2" key="1">
    <citation type="submission" date="2016-10" db="EMBL/GenBank/DDBJ databases">
        <authorList>
            <person name="de Groot N.N."/>
        </authorList>
    </citation>
    <scope>NUCLEOTIDE SEQUENCE [LARGE SCALE GENOMIC DNA]</scope>
    <source>
        <strain evidence="1 2">DSM 22274</strain>
    </source>
</reference>
<dbReference type="RefSeq" id="WP_074710869.1">
    <property type="nucleotide sequence ID" value="NZ_FNTV01000001.1"/>
</dbReference>
<name>A0A1H5HNM9_9MICC</name>
<organism evidence="1 2">
    <name type="scientific">Arthrobacter alpinus</name>
    <dbReference type="NCBI Taxonomy" id="656366"/>
    <lineage>
        <taxon>Bacteria</taxon>
        <taxon>Bacillati</taxon>
        <taxon>Actinomycetota</taxon>
        <taxon>Actinomycetes</taxon>
        <taxon>Micrococcales</taxon>
        <taxon>Micrococcaceae</taxon>
        <taxon>Arthrobacter</taxon>
    </lineage>
</organism>